<name>A0AA43H020_9CYAN</name>
<evidence type="ECO:0000313" key="2">
    <source>
        <dbReference type="Proteomes" id="UP001159370"/>
    </source>
</evidence>
<organism evidence="1 2">
    <name type="scientific">Umezakia ovalisporum FSS-62</name>
    <dbReference type="NCBI Taxonomy" id="2971776"/>
    <lineage>
        <taxon>Bacteria</taxon>
        <taxon>Bacillati</taxon>
        <taxon>Cyanobacteriota</taxon>
        <taxon>Cyanophyceae</taxon>
        <taxon>Nostocales</taxon>
        <taxon>Nodulariaceae</taxon>
        <taxon>Umezakia</taxon>
    </lineage>
</organism>
<dbReference type="RefSeq" id="WP_280692816.1">
    <property type="nucleotide sequence ID" value="NZ_JANQDL010000080.1"/>
</dbReference>
<dbReference type="EMBL" id="JANQDL010000080">
    <property type="protein sequence ID" value="MDH6064412.1"/>
    <property type="molecule type" value="Genomic_DNA"/>
</dbReference>
<proteinExistence type="predicted"/>
<gene>
    <name evidence="1" type="ORF">NWP23_11665</name>
</gene>
<evidence type="ECO:0000313" key="1">
    <source>
        <dbReference type="EMBL" id="MDH6064412.1"/>
    </source>
</evidence>
<protein>
    <submittedName>
        <fullName evidence="1">Uncharacterized protein</fullName>
    </submittedName>
</protein>
<reference evidence="1 2" key="1">
    <citation type="journal article" date="2023" name="J. Phycol.">
        <title>Chrysosporum ovalisporum is synonymous with the true-branching cyanobacterium Umezakia natans (Nostocales/Aphanizomenonaceae).</title>
        <authorList>
            <person name="McGregor G.B."/>
            <person name="Sendall B.C."/>
            <person name="Niiyama Y."/>
            <person name="Tuji A."/>
            <person name="Willis A."/>
        </authorList>
    </citation>
    <scope>NUCLEOTIDE SEQUENCE [LARGE SCALE GENOMIC DNA]</scope>
    <source>
        <strain evidence="1 2">FSS-62</strain>
    </source>
</reference>
<accession>A0AA43H020</accession>
<dbReference type="AlphaFoldDB" id="A0AA43H020"/>
<dbReference type="Proteomes" id="UP001159370">
    <property type="component" value="Unassembled WGS sequence"/>
</dbReference>
<sequence length="50" mass="5691">MPKVSVIIRNYNHPRFLEQPAVIPIPTEQYPTPAQPSANFLLNSGKSNWK</sequence>
<comment type="caution">
    <text evidence="1">The sequence shown here is derived from an EMBL/GenBank/DDBJ whole genome shotgun (WGS) entry which is preliminary data.</text>
</comment>